<dbReference type="GO" id="GO:0016887">
    <property type="term" value="F:ATP hydrolysis activity"/>
    <property type="evidence" value="ECO:0007669"/>
    <property type="project" value="InterPro"/>
</dbReference>
<evidence type="ECO:0000259" key="8">
    <source>
        <dbReference type="PROSITE" id="PS50893"/>
    </source>
</evidence>
<dbReference type="PANTHER" id="PTHR43297:SF2">
    <property type="entry name" value="DIPEPTIDE TRANSPORT ATP-BINDING PROTEIN DPPD"/>
    <property type="match status" value="1"/>
</dbReference>
<dbReference type="SMART" id="SM00382">
    <property type="entry name" value="AAA"/>
    <property type="match status" value="2"/>
</dbReference>
<dbReference type="GO" id="GO:0015833">
    <property type="term" value="P:peptide transport"/>
    <property type="evidence" value="ECO:0007669"/>
    <property type="project" value="InterPro"/>
</dbReference>
<evidence type="ECO:0000313" key="16">
    <source>
        <dbReference type="Proteomes" id="UP000218377"/>
    </source>
</evidence>
<evidence type="ECO:0000313" key="19">
    <source>
        <dbReference type="Proteomes" id="UP000234525"/>
    </source>
</evidence>
<evidence type="ECO:0000313" key="9">
    <source>
        <dbReference type="EMBL" id="AOP54368.1"/>
    </source>
</evidence>
<keyword evidence="6 10" id="KW-0067">ATP-binding</keyword>
<dbReference type="InterPro" id="IPR050388">
    <property type="entry name" value="ABC_Ni/Peptide_Import"/>
</dbReference>
<evidence type="ECO:0000313" key="11">
    <source>
        <dbReference type="EMBL" id="PCC17216.1"/>
    </source>
</evidence>
<dbReference type="EMBL" id="CP025334">
    <property type="protein sequence ID" value="AZT97952.1"/>
    <property type="molecule type" value="Genomic_DNA"/>
</dbReference>
<accession>A0A2A3X0L8</accession>
<protein>
    <submittedName>
        <fullName evidence="10">ABC transporter ATP-binding protein</fullName>
    </submittedName>
    <submittedName>
        <fullName evidence="9">Oligopeptide transport system permease protein OppB</fullName>
    </submittedName>
    <submittedName>
        <fullName evidence="13">Peptide/nickel transport system ATP-binding protein</fullName>
    </submittedName>
</protein>
<dbReference type="Proteomes" id="UP000234525">
    <property type="component" value="Unassembled WGS sequence"/>
</dbReference>
<dbReference type="KEGG" id="blin:BLSMQ_2662"/>
<keyword evidence="5" id="KW-0547">Nucleotide-binding</keyword>
<keyword evidence="4" id="KW-1003">Cell membrane</keyword>
<dbReference type="eggNOG" id="COG4172">
    <property type="taxonomic scope" value="Bacteria"/>
</dbReference>
<keyword evidence="3" id="KW-0813">Transport</keyword>
<dbReference type="Proteomes" id="UP000234327">
    <property type="component" value="Unassembled WGS sequence"/>
</dbReference>
<evidence type="ECO:0000256" key="5">
    <source>
        <dbReference type="ARBA" id="ARBA00022741"/>
    </source>
</evidence>
<dbReference type="EMBL" id="NRGX01000001">
    <property type="protein sequence ID" value="PCC17216.1"/>
    <property type="molecule type" value="Genomic_DNA"/>
</dbReference>
<dbReference type="GO" id="GO:0005886">
    <property type="term" value="C:plasma membrane"/>
    <property type="evidence" value="ECO:0007669"/>
    <property type="project" value="UniProtKB-SubCell"/>
</dbReference>
<feature type="domain" description="ABC transporter" evidence="8">
    <location>
        <begin position="379"/>
        <end position="618"/>
    </location>
</feature>
<evidence type="ECO:0000313" key="10">
    <source>
        <dbReference type="EMBL" id="AZT97952.1"/>
    </source>
</evidence>
<dbReference type="EMBL" id="FXZB01000020">
    <property type="protein sequence ID" value="SMX91426.1"/>
    <property type="molecule type" value="Genomic_DNA"/>
</dbReference>
<evidence type="ECO:0000313" key="14">
    <source>
        <dbReference type="EMBL" id="SMX91606.1"/>
    </source>
</evidence>
<dbReference type="Pfam" id="PF00005">
    <property type="entry name" value="ABC_tran"/>
    <property type="match status" value="2"/>
</dbReference>
<dbReference type="SUPFAM" id="SSF52540">
    <property type="entry name" value="P-loop containing nucleoside triphosphate hydrolases"/>
    <property type="match status" value="2"/>
</dbReference>
<reference evidence="19" key="4">
    <citation type="submission" date="2017-03" db="EMBL/GenBank/DDBJ databases">
        <authorList>
            <person name="Monnet C."/>
        </authorList>
    </citation>
    <scope>NUCLEOTIDE SEQUENCE [LARGE SCALE GENOMIC DNA]</scope>
    <source>
        <strain evidence="19">ATCC 9175</strain>
    </source>
</reference>
<evidence type="ECO:0000313" key="12">
    <source>
        <dbReference type="EMBL" id="PCC42068.1"/>
    </source>
</evidence>
<accession>A0A1D7W6U8</accession>
<evidence type="ECO:0000256" key="7">
    <source>
        <dbReference type="ARBA" id="ARBA00023136"/>
    </source>
</evidence>
<dbReference type="InterPro" id="IPR013563">
    <property type="entry name" value="Oligopep_ABC_C"/>
</dbReference>
<dbReference type="GO" id="GO:0005524">
    <property type="term" value="F:ATP binding"/>
    <property type="evidence" value="ECO:0007669"/>
    <property type="project" value="UniProtKB-KW"/>
</dbReference>
<dbReference type="PATRIC" id="fig|1703.10.peg.2746"/>
<keyword evidence="7" id="KW-0472">Membrane</keyword>
<dbReference type="Proteomes" id="UP000218377">
    <property type="component" value="Unassembled WGS sequence"/>
</dbReference>
<feature type="domain" description="ABC transporter" evidence="8">
    <location>
        <begin position="19"/>
        <end position="269"/>
    </location>
</feature>
<evidence type="ECO:0000313" key="20">
    <source>
        <dbReference type="Proteomes" id="UP000282731"/>
    </source>
</evidence>
<dbReference type="CDD" id="cd03257">
    <property type="entry name" value="ABC_NikE_OppD_transporters"/>
    <property type="match status" value="2"/>
</dbReference>
<reference evidence="16 17" key="3">
    <citation type="journal article" date="2017" name="Elife">
        <title>Extensive horizontal gene transfer in cheese-associated bacteria.</title>
        <authorList>
            <person name="Bonham K.S."/>
            <person name="Wolfe B.E."/>
            <person name="Dutton R.J."/>
        </authorList>
    </citation>
    <scope>NUCLEOTIDE SEQUENCE [LARGE SCALE GENOMIC DNA]</scope>
    <source>
        <strain evidence="12 17">962_8</strain>
        <strain evidence="11 16">JB5</strain>
    </source>
</reference>
<dbReference type="InterPro" id="IPR017871">
    <property type="entry name" value="ABC_transporter-like_CS"/>
</dbReference>
<proteinExistence type="inferred from homology"/>
<evidence type="ECO:0000256" key="6">
    <source>
        <dbReference type="ARBA" id="ARBA00022840"/>
    </source>
</evidence>
<dbReference type="NCBIfam" id="NF008453">
    <property type="entry name" value="PRK11308.1"/>
    <property type="match status" value="2"/>
</dbReference>
<dbReference type="NCBIfam" id="TIGR01727">
    <property type="entry name" value="oligo_HPY"/>
    <property type="match status" value="2"/>
</dbReference>
<dbReference type="PANTHER" id="PTHR43297">
    <property type="entry name" value="OLIGOPEPTIDE TRANSPORT ATP-BINDING PROTEIN APPD"/>
    <property type="match status" value="1"/>
</dbReference>
<dbReference type="OrthoDB" id="4008250at2"/>
<dbReference type="InterPro" id="IPR003593">
    <property type="entry name" value="AAA+_ATPase"/>
</dbReference>
<comment type="subcellular location">
    <subcellularLocation>
        <location evidence="1">Cell membrane</location>
        <topology evidence="1">Peripheral membrane protein</topology>
    </subcellularLocation>
</comment>
<dbReference type="EMBL" id="CP017150">
    <property type="protein sequence ID" value="AOP54368.1"/>
    <property type="molecule type" value="Genomic_DNA"/>
</dbReference>
<reference evidence="13 18" key="5">
    <citation type="submission" date="2017-03" db="EMBL/GenBank/DDBJ databases">
        <authorList>
            <person name="Afonso C.L."/>
            <person name="Miller P.J."/>
            <person name="Scott M.A."/>
            <person name="Spackman E."/>
            <person name="Goraichik I."/>
            <person name="Dimitrov K.M."/>
            <person name="Suarez D.L."/>
            <person name="Swayne D.E."/>
        </authorList>
    </citation>
    <scope>NUCLEOTIDE SEQUENCE [LARGE SCALE GENOMIC DNA]</scope>
    <source>
        <strain evidence="14">6</strain>
        <strain evidence="18">6(3)</strain>
        <strain evidence="13">ATCC 9175</strain>
    </source>
</reference>
<reference evidence="10 20" key="7">
    <citation type="submission" date="2019-01" db="EMBL/GenBank/DDBJ databases">
        <title>Comparative genomic analysis of Brevibacterium aurantiacum sheds light on its evolution and its adaptation to smear-ripened cheeses.</title>
        <authorList>
            <person name="Moineau S."/>
        </authorList>
    </citation>
    <scope>NUCLEOTIDE SEQUENCE [LARGE SCALE GENOMIC DNA]</scope>
    <source>
        <strain evidence="10 20">SMQ-1420</strain>
    </source>
</reference>
<organism evidence="9 15">
    <name type="scientific">Brevibacterium aurantiacum</name>
    <dbReference type="NCBI Taxonomy" id="273384"/>
    <lineage>
        <taxon>Bacteria</taxon>
        <taxon>Bacillati</taxon>
        <taxon>Actinomycetota</taxon>
        <taxon>Actinomycetes</taxon>
        <taxon>Micrococcales</taxon>
        <taxon>Brevibacteriaceae</taxon>
        <taxon>Brevibacterium</taxon>
    </lineage>
</organism>
<dbReference type="GeneID" id="60906989"/>
<dbReference type="AlphaFoldDB" id="A0A1D7W6U8"/>
<evidence type="ECO:0000313" key="18">
    <source>
        <dbReference type="Proteomes" id="UP000234327"/>
    </source>
</evidence>
<dbReference type="Pfam" id="PF08352">
    <property type="entry name" value="oligo_HPY"/>
    <property type="match status" value="2"/>
</dbReference>
<reference evidence="15" key="2">
    <citation type="submission" date="2016-09" db="EMBL/GenBank/DDBJ databases">
        <title>Complete Genome Sequence of Brevibacterium linens SMQ-1335.</title>
        <authorList>
            <person name="de Melo A.G."/>
            <person name="Labrie S.J."/>
            <person name="Dumaresq J."/>
            <person name="Roberts R.J."/>
            <person name="Tremblay D.M."/>
            <person name="Moineau S."/>
        </authorList>
    </citation>
    <scope>NUCLEOTIDE SEQUENCE [LARGE SCALE GENOMIC DNA]</scope>
    <source>
        <strain evidence="15">SMQ-1335</strain>
    </source>
</reference>
<dbReference type="FunFam" id="3.40.50.300:FF:000016">
    <property type="entry name" value="Oligopeptide ABC transporter ATP-binding component"/>
    <property type="match status" value="2"/>
</dbReference>
<reference evidence="10 20" key="6">
    <citation type="submission" date="2017-12" db="EMBL/GenBank/DDBJ databases">
        <authorList>
            <person name="Levesque S."/>
        </authorList>
    </citation>
    <scope>NUCLEOTIDE SEQUENCE [LARGE SCALE GENOMIC DNA]</scope>
    <source>
        <strain evidence="10 20">SMQ-1420</strain>
    </source>
</reference>
<dbReference type="PROSITE" id="PS00211">
    <property type="entry name" value="ABC_TRANSPORTER_1"/>
    <property type="match status" value="2"/>
</dbReference>
<dbReference type="Gene3D" id="3.40.50.300">
    <property type="entry name" value="P-loop containing nucleotide triphosphate hydrolases"/>
    <property type="match status" value="2"/>
</dbReference>
<dbReference type="InterPro" id="IPR027417">
    <property type="entry name" value="P-loop_NTPase"/>
</dbReference>
<evidence type="ECO:0000313" key="17">
    <source>
        <dbReference type="Proteomes" id="UP000218620"/>
    </source>
</evidence>
<dbReference type="EMBL" id="FXYZ01000012">
    <property type="protein sequence ID" value="SMX91606.1"/>
    <property type="molecule type" value="Genomic_DNA"/>
</dbReference>
<evidence type="ECO:0000313" key="15">
    <source>
        <dbReference type="Proteomes" id="UP000094793"/>
    </source>
</evidence>
<name>A0A1D7W6U8_BREAU</name>
<dbReference type="RefSeq" id="WP_069600496.1">
    <property type="nucleotide sequence ID" value="NZ_BJME01000019.1"/>
</dbReference>
<dbReference type="InterPro" id="IPR003439">
    <property type="entry name" value="ABC_transporter-like_ATP-bd"/>
</dbReference>
<evidence type="ECO:0000256" key="3">
    <source>
        <dbReference type="ARBA" id="ARBA00022448"/>
    </source>
</evidence>
<comment type="similarity">
    <text evidence="2">Belongs to the ABC transporter superfamily.</text>
</comment>
<evidence type="ECO:0000256" key="4">
    <source>
        <dbReference type="ARBA" id="ARBA00022475"/>
    </source>
</evidence>
<evidence type="ECO:0000313" key="13">
    <source>
        <dbReference type="EMBL" id="SMX91426.1"/>
    </source>
</evidence>
<accession>A0A2H1JVA3</accession>
<sequence length="701" mass="75843">MTETLITDQSNPPAQAPILEVRDLSVTFPNPQGDVKAVRGVSYEVMPGEFLGIVGESGSGKSVSSMAVMGLLPSTARIGGSIKYRGRSLLDMDDHAMSELRGSEIAMVFQDPLSALTPVYSIGEQISEGLLLHDPTLSKDAAHSRAIELLRVVGIPGPERRVRAYPHEFSGGMRQRAMIAIAIANDPDLIIADEPTTALDVTIQAQILEVLQKAREITGAAIVLITHDLGVVAGNADRIAVMYAGRLVETGPVEQVFARPQMPYTTGLLRSVPNLATAGTQRLVPLEGKPPSLSNMVPGCPFAPRCPIALDKCREVEPELIAHGTPGVAAACHRADEIASGKLSAGTIFPRPEPVEKRVKNDEAERVLEITGLQKHFPLLKGAVFKRQIGTVRAVDGIDLEIREGQTLGLVGESGCGKSTSIGEVLEMVAPQKGKIVINGVDVSELSKRDRLAMRKDVQVVFQDPMAAIDPRLPVGEVIAEPLTVHKVPAKQRTDTVAEMLELVGLDANMADRYPHEFSGGQRQRIGIARALVTNPKLLVLDEPVSALDVSVQAGVINLLEDLRDSLGLSYLFVAHDLAVVRQIADHVAVMYLGRIVEFGASEDLYDNPQHPYTRALMSAIPVPDPVVERSRERVLLSGDLPSPTDEISGCNFRTRCPLFSLLPESEQDRCTHEDPQPRRAEANLVACHFAERIHELDHSD</sequence>
<dbReference type="NCBIfam" id="NF007739">
    <property type="entry name" value="PRK10419.1"/>
    <property type="match status" value="2"/>
</dbReference>
<dbReference type="PROSITE" id="PS50893">
    <property type="entry name" value="ABC_TRANSPORTER_2"/>
    <property type="match status" value="2"/>
</dbReference>
<dbReference type="Proteomes" id="UP000282731">
    <property type="component" value="Chromosome"/>
</dbReference>
<dbReference type="Proteomes" id="UP000218620">
    <property type="component" value="Unassembled WGS sequence"/>
</dbReference>
<dbReference type="EMBL" id="NRGQ01000022">
    <property type="protein sequence ID" value="PCC42068.1"/>
    <property type="molecule type" value="Genomic_DNA"/>
</dbReference>
<evidence type="ECO:0000256" key="2">
    <source>
        <dbReference type="ARBA" id="ARBA00005417"/>
    </source>
</evidence>
<keyword evidence="19" id="KW-1185">Reference proteome</keyword>
<gene>
    <name evidence="13" type="ORF">BAUR9175_02833</name>
    <name evidence="14" type="ORF">BAURA63_02679</name>
    <name evidence="9" type="ORF">BLSMQ_2662</name>
    <name evidence="12" type="ORF">CIK65_14015</name>
    <name evidence="11" type="ORF">CIK79_02210</name>
    <name evidence="10" type="ORF">CXR27_13795</name>
</gene>
<reference evidence="9" key="1">
    <citation type="submission" date="2016-09" db="EMBL/GenBank/DDBJ databases">
        <title>Complete Genome Sequence of Brevibacterium aurantiacum SMQ-1335.</title>
        <authorList>
            <person name="de Melo A.G."/>
            <person name="Labrie S.J."/>
            <person name="Dumaresq J."/>
            <person name="Roberts R.J."/>
            <person name="Tremblay D.M."/>
            <person name="Moineau S."/>
        </authorList>
    </citation>
    <scope>NUCLEOTIDE SEQUENCE</scope>
    <source>
        <strain evidence="9">SMQ-1335</strain>
    </source>
</reference>
<evidence type="ECO:0000256" key="1">
    <source>
        <dbReference type="ARBA" id="ARBA00004202"/>
    </source>
</evidence>
<dbReference type="Proteomes" id="UP000094793">
    <property type="component" value="Chromosome"/>
</dbReference>